<proteinExistence type="predicted"/>
<reference evidence="1 2" key="1">
    <citation type="submission" date="2021-05" db="EMBL/GenBank/DDBJ databases">
        <title>Fusibacter ferrireducens sp. nov., an anaerobic, sulfur- and Fe-reducing bacterium isolated from the mangrove sediment.</title>
        <authorList>
            <person name="Qiu D."/>
        </authorList>
    </citation>
    <scope>NUCLEOTIDE SEQUENCE [LARGE SCALE GENOMIC DNA]</scope>
    <source>
        <strain evidence="1 2">DSM 12116</strain>
    </source>
</reference>
<evidence type="ECO:0008006" key="3">
    <source>
        <dbReference type="Google" id="ProtNLM"/>
    </source>
</evidence>
<dbReference type="Proteomes" id="UP000746471">
    <property type="component" value="Unassembled WGS sequence"/>
</dbReference>
<keyword evidence="2" id="KW-1185">Reference proteome</keyword>
<comment type="caution">
    <text evidence="1">The sequence shown here is derived from an EMBL/GenBank/DDBJ whole genome shotgun (WGS) entry which is preliminary data.</text>
</comment>
<evidence type="ECO:0000313" key="2">
    <source>
        <dbReference type="Proteomes" id="UP000746471"/>
    </source>
</evidence>
<accession>A0ABS5PSC5</accession>
<gene>
    <name evidence="1" type="ORF">KHM83_11320</name>
</gene>
<name>A0ABS5PSC5_9FIRM</name>
<evidence type="ECO:0000313" key="1">
    <source>
        <dbReference type="EMBL" id="MBS7527271.1"/>
    </source>
</evidence>
<protein>
    <recommendedName>
        <fullName evidence="3">Activator of Hsp90 ATPase homolog 1-like protein</fullName>
    </recommendedName>
</protein>
<dbReference type="RefSeq" id="WP_213237130.1">
    <property type="nucleotide sequence ID" value="NZ_JAHBCL010000018.1"/>
</dbReference>
<dbReference type="EMBL" id="JAHBCL010000018">
    <property type="protein sequence ID" value="MBS7527271.1"/>
    <property type="molecule type" value="Genomic_DNA"/>
</dbReference>
<sequence>MNFLRVSTRLFCDVYEAFRGLTKDSRMTAWAGKSEAIVRIGEIEFKMSIDLEVPNERVEWVLPDEGLRLTFNMMKCTSKTEYCTEVHLVVASLDGEALSDEVGKVWQRNANQLMEQLRAHYNKDWVILDTDLSLSQLRGSL</sequence>
<organism evidence="1 2">
    <name type="scientific">Fusibacter paucivorans</name>
    <dbReference type="NCBI Taxonomy" id="76009"/>
    <lineage>
        <taxon>Bacteria</taxon>
        <taxon>Bacillati</taxon>
        <taxon>Bacillota</taxon>
        <taxon>Clostridia</taxon>
        <taxon>Eubacteriales</taxon>
        <taxon>Eubacteriales Family XII. Incertae Sedis</taxon>
        <taxon>Fusibacter</taxon>
    </lineage>
</organism>